<dbReference type="InterPro" id="IPR008397">
    <property type="entry name" value="Alginate_lyase_dom"/>
</dbReference>
<name>A0A0G2DVB7_PHACM</name>
<gene>
    <name evidence="4" type="ORF">UCRPC4_g06686</name>
</gene>
<keyword evidence="1" id="KW-0732">Signal</keyword>
<dbReference type="Gene3D" id="1.50.10.100">
    <property type="entry name" value="Chondroitin AC/alginate lyase"/>
    <property type="match status" value="1"/>
</dbReference>
<reference evidence="4 5" key="2">
    <citation type="submission" date="2015-05" db="EMBL/GenBank/DDBJ databases">
        <authorList>
            <person name="Morales-Cruz A."/>
            <person name="Amrine K.C."/>
            <person name="Cantu D."/>
        </authorList>
    </citation>
    <scope>NUCLEOTIDE SEQUENCE [LARGE SCALE GENOMIC DNA]</scope>
    <source>
        <strain evidence="4">UCRPC4</strain>
    </source>
</reference>
<dbReference type="EMBL" id="LCWF01000219">
    <property type="protein sequence ID" value="KKY14599.1"/>
    <property type="molecule type" value="Genomic_DNA"/>
</dbReference>
<dbReference type="AlphaFoldDB" id="A0A0G2DVB7"/>
<dbReference type="Pfam" id="PF05426">
    <property type="entry name" value="Alginate_lyase"/>
    <property type="match status" value="1"/>
</dbReference>
<dbReference type="GO" id="GO:0016829">
    <property type="term" value="F:lyase activity"/>
    <property type="evidence" value="ECO:0007669"/>
    <property type="project" value="UniProtKB-KW"/>
</dbReference>
<evidence type="ECO:0000256" key="2">
    <source>
        <dbReference type="ARBA" id="ARBA00023239"/>
    </source>
</evidence>
<dbReference type="OrthoDB" id="5280547at2759"/>
<dbReference type="SUPFAM" id="SSF48230">
    <property type="entry name" value="Chondroitin AC/alginate lyase"/>
    <property type="match status" value="1"/>
</dbReference>
<keyword evidence="5" id="KW-1185">Reference proteome</keyword>
<comment type="caution">
    <text evidence="4">The sequence shown here is derived from an EMBL/GenBank/DDBJ whole genome shotgun (WGS) entry which is preliminary data.</text>
</comment>
<evidence type="ECO:0000259" key="3">
    <source>
        <dbReference type="Pfam" id="PF05426"/>
    </source>
</evidence>
<keyword evidence="2" id="KW-0456">Lyase</keyword>
<feature type="domain" description="Alginate lyase" evidence="3">
    <location>
        <begin position="49"/>
        <end position="281"/>
    </location>
</feature>
<protein>
    <submittedName>
        <fullName evidence="4">Putative gpi anchored protein</fullName>
    </submittedName>
</protein>
<sequence>MSIVNRESDITRIIAKLDAQAEPWTASWQDLTSLKYSQANYTSNAVSVVYRSAEGSNAANAEDLWHDAAAAFNLALRWKIENDTDCASTAAGILVDWANTLTSLGTSDDQYLTSGLQGHELANAAELLLDYSPFVEDGFSAVSDMLTNIFLAKNIYFLNHQAPSEHNHKHFFANWELANLASAMAIGVVTDNQTAFDYAIDYFKNGTGNGAIMNAITNLVEEPGTGRLLGQGQEAGRDQGHAGLDFQLLGVIGQQAYNQGEDLYGYADNRILQGAEYYARYNLGYDVPFENYTNNIVYYTEISNSSRGAYRPTWELLYNHYAVIKASENLNTTWTKGYRNYTVTSFGGYEGGAGSWGEGYSRIESNVKFYITIDLVYNRFNIFIFNSLRHHHCIPDNFLSNIHIHIENRIQNPMHIFDFFTNRLNKRCIQINHLSRFFIIIISVTHK</sequence>
<organism evidence="4 5">
    <name type="scientific">Phaeomoniella chlamydospora</name>
    <name type="common">Phaeoacremonium chlamydosporum</name>
    <dbReference type="NCBI Taxonomy" id="158046"/>
    <lineage>
        <taxon>Eukaryota</taxon>
        <taxon>Fungi</taxon>
        <taxon>Dikarya</taxon>
        <taxon>Ascomycota</taxon>
        <taxon>Pezizomycotina</taxon>
        <taxon>Eurotiomycetes</taxon>
        <taxon>Chaetothyriomycetidae</taxon>
        <taxon>Phaeomoniellales</taxon>
        <taxon>Phaeomoniellaceae</taxon>
        <taxon>Phaeomoniella</taxon>
    </lineage>
</organism>
<accession>A0A0G2DVB7</accession>
<dbReference type="InterPro" id="IPR008929">
    <property type="entry name" value="Chondroitin_lyas"/>
</dbReference>
<reference evidence="4 5" key="1">
    <citation type="submission" date="2015-05" db="EMBL/GenBank/DDBJ databases">
        <title>Distinctive expansion of gene families associated with plant cell wall degradation and secondary metabolism in the genomes of grapevine trunk pathogens.</title>
        <authorList>
            <person name="Lawrence D.P."/>
            <person name="Travadon R."/>
            <person name="Rolshausen P.E."/>
            <person name="Baumgartner K."/>
        </authorList>
    </citation>
    <scope>NUCLEOTIDE SEQUENCE [LARGE SCALE GENOMIC DNA]</scope>
    <source>
        <strain evidence="4">UCRPC4</strain>
    </source>
</reference>
<evidence type="ECO:0000256" key="1">
    <source>
        <dbReference type="ARBA" id="ARBA00022729"/>
    </source>
</evidence>
<dbReference type="GO" id="GO:0042597">
    <property type="term" value="C:periplasmic space"/>
    <property type="evidence" value="ECO:0007669"/>
    <property type="project" value="InterPro"/>
</dbReference>
<evidence type="ECO:0000313" key="5">
    <source>
        <dbReference type="Proteomes" id="UP000053317"/>
    </source>
</evidence>
<evidence type="ECO:0000313" key="4">
    <source>
        <dbReference type="EMBL" id="KKY14599.1"/>
    </source>
</evidence>
<dbReference type="Proteomes" id="UP000053317">
    <property type="component" value="Unassembled WGS sequence"/>
</dbReference>
<proteinExistence type="predicted"/>